<comment type="similarity">
    <text evidence="3 7">Belongs to the actin family.</text>
</comment>
<dbReference type="Proteomes" id="UP000007305">
    <property type="component" value="Chromosome 8"/>
</dbReference>
<dbReference type="InParanoid" id="A0A804QKR6"/>
<evidence type="ECO:0000256" key="6">
    <source>
        <dbReference type="ARBA" id="ARBA00023212"/>
    </source>
</evidence>
<evidence type="ECO:0000256" key="8">
    <source>
        <dbReference type="SAM" id="MobiDB-lite"/>
    </source>
</evidence>
<feature type="compositionally biased region" description="Gly residues" evidence="8">
    <location>
        <begin position="80"/>
        <end position="90"/>
    </location>
</feature>
<reference evidence="10" key="1">
    <citation type="journal article" date="2009" name="Science">
        <title>The B73 maize genome: complexity, diversity, and dynamics.</title>
        <authorList>
            <person name="Schnable P.S."/>
            <person name="Ware D."/>
            <person name="Fulton R.S."/>
            <person name="Stein J.C."/>
            <person name="Wei F."/>
            <person name="Pasternak S."/>
            <person name="Liang C."/>
            <person name="Zhang J."/>
            <person name="Fulton L."/>
            <person name="Graves T.A."/>
            <person name="Minx P."/>
            <person name="Reily A.D."/>
            <person name="Courtney L."/>
            <person name="Kruchowski S.S."/>
            <person name="Tomlinson C."/>
            <person name="Strong C."/>
            <person name="Delehaunty K."/>
            <person name="Fronick C."/>
            <person name="Courtney B."/>
            <person name="Rock S.M."/>
            <person name="Belter E."/>
            <person name="Du F."/>
            <person name="Kim K."/>
            <person name="Abbott R.M."/>
            <person name="Cotton M."/>
            <person name="Levy A."/>
            <person name="Marchetto P."/>
            <person name="Ochoa K."/>
            <person name="Jackson S.M."/>
            <person name="Gillam B."/>
            <person name="Chen W."/>
            <person name="Yan L."/>
            <person name="Higginbotham J."/>
            <person name="Cardenas M."/>
            <person name="Waligorski J."/>
            <person name="Applebaum E."/>
            <person name="Phelps L."/>
            <person name="Falcone J."/>
            <person name="Kanchi K."/>
            <person name="Thane T."/>
            <person name="Scimone A."/>
            <person name="Thane N."/>
            <person name="Henke J."/>
            <person name="Wang T."/>
            <person name="Ruppert J."/>
            <person name="Shah N."/>
            <person name="Rotter K."/>
            <person name="Hodges J."/>
            <person name="Ingenthron E."/>
            <person name="Cordes M."/>
            <person name="Kohlberg S."/>
            <person name="Sgro J."/>
            <person name="Delgado B."/>
            <person name="Mead K."/>
            <person name="Chinwalla A."/>
            <person name="Leonard S."/>
            <person name="Crouse K."/>
            <person name="Collura K."/>
            <person name="Kudrna D."/>
            <person name="Currie J."/>
            <person name="He R."/>
            <person name="Angelova A."/>
            <person name="Rajasekar S."/>
            <person name="Mueller T."/>
            <person name="Lomeli R."/>
            <person name="Scara G."/>
            <person name="Ko A."/>
            <person name="Delaney K."/>
            <person name="Wissotski M."/>
            <person name="Lopez G."/>
            <person name="Campos D."/>
            <person name="Braidotti M."/>
            <person name="Ashley E."/>
            <person name="Golser W."/>
            <person name="Kim H."/>
            <person name="Lee S."/>
            <person name="Lin J."/>
            <person name="Dujmic Z."/>
            <person name="Kim W."/>
            <person name="Talag J."/>
            <person name="Zuccolo A."/>
            <person name="Fan C."/>
            <person name="Sebastian A."/>
            <person name="Kramer M."/>
            <person name="Spiegel L."/>
            <person name="Nascimento L."/>
            <person name="Zutavern T."/>
            <person name="Miller B."/>
            <person name="Ambroise C."/>
            <person name="Muller S."/>
            <person name="Spooner W."/>
            <person name="Narechania A."/>
            <person name="Ren L."/>
            <person name="Wei S."/>
            <person name="Kumari S."/>
            <person name="Faga B."/>
            <person name="Levy M.J."/>
            <person name="McMahan L."/>
            <person name="Van Buren P."/>
            <person name="Vaughn M.W."/>
            <person name="Ying K."/>
            <person name="Yeh C.-T."/>
            <person name="Emrich S.J."/>
            <person name="Jia Y."/>
            <person name="Kalyanaraman A."/>
            <person name="Hsia A.-P."/>
            <person name="Barbazuk W.B."/>
            <person name="Baucom R.S."/>
            <person name="Brutnell T.P."/>
            <person name="Carpita N.C."/>
            <person name="Chaparro C."/>
            <person name="Chia J.-M."/>
            <person name="Deragon J.-M."/>
            <person name="Estill J.C."/>
            <person name="Fu Y."/>
            <person name="Jeddeloh J.A."/>
            <person name="Han Y."/>
            <person name="Lee H."/>
            <person name="Li P."/>
            <person name="Lisch D.R."/>
            <person name="Liu S."/>
            <person name="Liu Z."/>
            <person name="Nagel D.H."/>
            <person name="McCann M.C."/>
            <person name="SanMiguel P."/>
            <person name="Myers A.M."/>
            <person name="Nettleton D."/>
            <person name="Nguyen J."/>
            <person name="Penning B.W."/>
            <person name="Ponnala L."/>
            <person name="Schneider K.L."/>
            <person name="Schwartz D.C."/>
            <person name="Sharma A."/>
            <person name="Soderlund C."/>
            <person name="Springer N.M."/>
            <person name="Sun Q."/>
            <person name="Wang H."/>
            <person name="Waterman M."/>
            <person name="Westerman R."/>
            <person name="Wolfgruber T.K."/>
            <person name="Yang L."/>
            <person name="Yu Y."/>
            <person name="Zhang L."/>
            <person name="Zhou S."/>
            <person name="Zhu Q."/>
            <person name="Bennetzen J.L."/>
            <person name="Dawe R.K."/>
            <person name="Jiang J."/>
            <person name="Jiang N."/>
            <person name="Presting G.G."/>
            <person name="Wessler S.R."/>
            <person name="Aluru S."/>
            <person name="Martienssen R.A."/>
            <person name="Clifton S.W."/>
            <person name="McCombie W.R."/>
            <person name="Wing R.A."/>
            <person name="Wilson R.K."/>
        </authorList>
    </citation>
    <scope>NUCLEOTIDE SEQUENCE [LARGE SCALE GENOMIC DNA]</scope>
    <source>
        <strain evidence="10">cv. B73</strain>
    </source>
</reference>
<evidence type="ECO:0000256" key="7">
    <source>
        <dbReference type="RuleBase" id="RU000487"/>
    </source>
</evidence>
<keyword evidence="10" id="KW-1185">Reference proteome</keyword>
<reference evidence="9" key="3">
    <citation type="submission" date="2021-05" db="UniProtKB">
        <authorList>
            <consortium name="EnsemblPlants"/>
        </authorList>
    </citation>
    <scope>IDENTIFICATION</scope>
    <source>
        <strain evidence="9">cv. B73</strain>
    </source>
</reference>
<proteinExistence type="evidence at protein level"/>
<keyword evidence="5" id="KW-0067">ATP-binding</keyword>
<dbReference type="Gramene" id="Zm00001eb336910_T001">
    <property type="protein sequence ID" value="Zm00001eb336910_P001"/>
    <property type="gene ID" value="Zm00001eb336910"/>
</dbReference>
<evidence type="ECO:0000256" key="1">
    <source>
        <dbReference type="ARBA" id="ARBA00003589"/>
    </source>
</evidence>
<dbReference type="FunFam" id="3.30.420.40:FF:000404">
    <property type="entry name" value="Major actin"/>
    <property type="match status" value="1"/>
</dbReference>
<dbReference type="AlphaFoldDB" id="A0A804QKR6"/>
<dbReference type="SMART" id="SM00268">
    <property type="entry name" value="ACTIN"/>
    <property type="match status" value="1"/>
</dbReference>
<keyword evidence="11" id="KW-1267">Proteomics identification</keyword>
<evidence type="ECO:0000256" key="4">
    <source>
        <dbReference type="ARBA" id="ARBA00022741"/>
    </source>
</evidence>
<name>A0A804QKR6_MAIZE</name>
<organism evidence="9 10">
    <name type="scientific">Zea mays</name>
    <name type="common">Maize</name>
    <dbReference type="NCBI Taxonomy" id="4577"/>
    <lineage>
        <taxon>Eukaryota</taxon>
        <taxon>Viridiplantae</taxon>
        <taxon>Streptophyta</taxon>
        <taxon>Embryophyta</taxon>
        <taxon>Tracheophyta</taxon>
        <taxon>Spermatophyta</taxon>
        <taxon>Magnoliopsida</taxon>
        <taxon>Liliopsida</taxon>
        <taxon>Poales</taxon>
        <taxon>Poaceae</taxon>
        <taxon>PACMAD clade</taxon>
        <taxon>Panicoideae</taxon>
        <taxon>Andropogonodae</taxon>
        <taxon>Andropogoneae</taxon>
        <taxon>Tripsacinae</taxon>
        <taxon>Zea</taxon>
    </lineage>
</organism>
<dbReference type="Gene3D" id="3.90.640.10">
    <property type="entry name" value="Actin, Chain A, domain 4"/>
    <property type="match status" value="1"/>
</dbReference>
<dbReference type="EnsemblPlants" id="Zm00001eb336910_T001">
    <property type="protein sequence ID" value="Zm00001eb336910_P001"/>
    <property type="gene ID" value="Zm00001eb336910"/>
</dbReference>
<accession>A0A804QKR6</accession>
<dbReference type="InterPro" id="IPR004000">
    <property type="entry name" value="Actin"/>
</dbReference>
<keyword evidence="4" id="KW-0547">Nucleotide-binding</keyword>
<dbReference type="InterPro" id="IPR043129">
    <property type="entry name" value="ATPase_NBD"/>
</dbReference>
<keyword evidence="6" id="KW-0963">Cytoplasm</keyword>
<dbReference type="GO" id="GO:0048468">
    <property type="term" value="P:cell development"/>
    <property type="evidence" value="ECO:0007669"/>
    <property type="project" value="UniProtKB-ARBA"/>
</dbReference>
<dbReference type="PANTHER" id="PTHR11937">
    <property type="entry name" value="ACTIN"/>
    <property type="match status" value="1"/>
</dbReference>
<dbReference type="GO" id="GO:0005524">
    <property type="term" value="F:ATP binding"/>
    <property type="evidence" value="ECO:0007669"/>
    <property type="project" value="UniProtKB-KW"/>
</dbReference>
<comment type="subcellular location">
    <subcellularLocation>
        <location evidence="2">Cytoplasm</location>
        <location evidence="2">Cytoskeleton</location>
    </subcellularLocation>
</comment>
<feature type="region of interest" description="Disordered" evidence="8">
    <location>
        <begin position="1"/>
        <end position="101"/>
    </location>
</feature>
<dbReference type="GO" id="GO:0005856">
    <property type="term" value="C:cytoskeleton"/>
    <property type="evidence" value="ECO:0007669"/>
    <property type="project" value="UniProtKB-SubCell"/>
</dbReference>
<sequence>MMRSYLLPPPQSSQSISRPLASQSHGEEPSAGGGRHWVHRAAARAGEPGARAPDAGPAAGGDRPRHRQVPDVALLQGLGRVAGGGVTGGPRGPPRRRGTCQRGGLGHVWGAHPQPQLTKRRHGQGQNFGWRVGFDAIKRAARRMGQINDAETIDPLRAMAIGGPLEDARGLAQRYSRMRHEAEILYTEIARRKARVREAPIAEHTTKLQQSEARMIEHKASMAVLGKEAAAALAAVESQQQRVTLQRLVGAAEAEKLFHLRLAAILDDVEAEMSSEKQRRESAPPIISSHKRAEKAQYFLAEVMHNFNGTTEKELSLIVGDYVVVRQVSVLLTLSAVEVMQPSARGSPGAGAPDNTTPMAGFAGDDTPRAVFPSIYSNNCVVSDRNLSAGIVLDSGDGVSHTVPIYEGYTLPHAILRLALAGHDLTDNLMKILTERGYSFTTTVEREIVRDIKEKLACVALDYEQELETARTSSSVEKSYELPDGQVITISAERFRCPEVLFQPSFIGMESDGIHEATDNSIMKCDVDIRKDLYGNVVLSGGSTMFSGIGDRMSKEITAHAPSSMKVKVVAPPERKYSVWIGGSILASLSTFQQMWISKEEYDESGPGIVHMKCF</sequence>
<feature type="compositionally biased region" description="Low complexity" evidence="8">
    <location>
        <begin position="1"/>
        <end position="20"/>
    </location>
</feature>
<evidence type="ECO:0008006" key="12">
    <source>
        <dbReference type="Google" id="ProtNLM"/>
    </source>
</evidence>
<feature type="region of interest" description="Disordered" evidence="8">
    <location>
        <begin position="343"/>
        <end position="363"/>
    </location>
</feature>
<evidence type="ECO:0000256" key="3">
    <source>
        <dbReference type="ARBA" id="ARBA00006752"/>
    </source>
</evidence>
<dbReference type="Pfam" id="PF00022">
    <property type="entry name" value="Actin"/>
    <property type="match status" value="1"/>
</dbReference>
<comment type="function">
    <text evidence="1">Essential component of cell cytoskeleton; plays an important role in cytoplasmic streaming, cell shape determination, cell division, organelle movement and extension growth.</text>
</comment>
<evidence type="ECO:0000256" key="2">
    <source>
        <dbReference type="ARBA" id="ARBA00004245"/>
    </source>
</evidence>
<evidence type="ECO:0007829" key="11">
    <source>
        <dbReference type="PeptideAtlas" id="A0A804QKR6"/>
    </source>
</evidence>
<evidence type="ECO:0000313" key="10">
    <source>
        <dbReference type="Proteomes" id="UP000007305"/>
    </source>
</evidence>
<reference evidence="9" key="2">
    <citation type="submission" date="2019-07" db="EMBL/GenBank/DDBJ databases">
        <authorList>
            <person name="Seetharam A."/>
            <person name="Woodhouse M."/>
            <person name="Cannon E."/>
        </authorList>
    </citation>
    <scope>NUCLEOTIDE SEQUENCE [LARGE SCALE GENOMIC DNA]</scope>
    <source>
        <strain evidence="9">cv. B73</strain>
    </source>
</reference>
<dbReference type="GO" id="GO:0009653">
    <property type="term" value="P:anatomical structure morphogenesis"/>
    <property type="evidence" value="ECO:0007669"/>
    <property type="project" value="UniProtKB-ARBA"/>
</dbReference>
<protein>
    <recommendedName>
        <fullName evidence="12">Actin-7</fullName>
    </recommendedName>
</protein>
<evidence type="ECO:0000256" key="5">
    <source>
        <dbReference type="ARBA" id="ARBA00022840"/>
    </source>
</evidence>
<dbReference type="FunFam" id="3.90.640.10:FF:000001">
    <property type="entry name" value="Actin, muscle"/>
    <property type="match status" value="1"/>
</dbReference>
<dbReference type="PROSITE" id="PS00432">
    <property type="entry name" value="ACTINS_2"/>
    <property type="match status" value="1"/>
</dbReference>
<dbReference type="Gene3D" id="3.30.420.40">
    <property type="match status" value="2"/>
</dbReference>
<dbReference type="FunFam" id="3.30.420.40:FF:000058">
    <property type="entry name" value="Putative actin-related protein 5"/>
    <property type="match status" value="1"/>
</dbReference>
<keyword evidence="6" id="KW-0206">Cytoskeleton</keyword>
<evidence type="ECO:0000313" key="9">
    <source>
        <dbReference type="EnsemblPlants" id="Zm00001eb336910_P001"/>
    </source>
</evidence>
<dbReference type="InterPro" id="IPR004001">
    <property type="entry name" value="Actin_CS"/>
</dbReference>
<feature type="compositionally biased region" description="Low complexity" evidence="8">
    <location>
        <begin position="43"/>
        <end position="61"/>
    </location>
</feature>
<dbReference type="SUPFAM" id="SSF53067">
    <property type="entry name" value="Actin-like ATPase domain"/>
    <property type="match status" value="1"/>
</dbReference>